<dbReference type="EMBL" id="LT615252">
    <property type="protein sequence ID" value="SCO70139.1"/>
    <property type="molecule type" value="Genomic_DNA"/>
</dbReference>
<dbReference type="Proteomes" id="UP000779233">
    <property type="component" value="Unassembled WGS sequence"/>
</dbReference>
<evidence type="ECO:0000313" key="2">
    <source>
        <dbReference type="EMBL" id="SCO70139.1"/>
    </source>
</evidence>
<dbReference type="Proteomes" id="UP000305196">
    <property type="component" value="Chromosome 14"/>
</dbReference>
<proteinExistence type="predicted"/>
<name>A0A1G4HL55_PLAVI</name>
<organism evidence="3 5">
    <name type="scientific">Plasmodium vivax</name>
    <name type="common">malaria parasite P. vivax</name>
    <dbReference type="NCBI Taxonomy" id="5855"/>
    <lineage>
        <taxon>Eukaryota</taxon>
        <taxon>Sar</taxon>
        <taxon>Alveolata</taxon>
        <taxon>Apicomplexa</taxon>
        <taxon>Aconoidasida</taxon>
        <taxon>Haemosporida</taxon>
        <taxon>Plasmodiidae</taxon>
        <taxon>Plasmodium</taxon>
        <taxon>Plasmodium (Plasmodium)</taxon>
    </lineage>
</organism>
<reference evidence="4 5" key="1">
    <citation type="submission" date="2016-07" db="EMBL/GenBank/DDBJ databases">
        <authorList>
            <consortium name="Pathogen Informatics"/>
        </authorList>
    </citation>
    <scope>NUCLEOTIDE SEQUENCE [LARGE SCALE GENOMIC DNA]</scope>
    <source>
        <strain evidence="1">PvW1</strain>
    </source>
</reference>
<evidence type="ECO:0000313" key="5">
    <source>
        <dbReference type="Proteomes" id="UP000305196"/>
    </source>
</evidence>
<dbReference type="AlphaFoldDB" id="A0A1G4HL55"/>
<dbReference type="EMBL" id="CAJZCX010000003">
    <property type="protein sequence ID" value="CAG9472459.1"/>
    <property type="molecule type" value="Genomic_DNA"/>
</dbReference>
<evidence type="ECO:0000313" key="4">
    <source>
        <dbReference type="Proteomes" id="UP000196402"/>
    </source>
</evidence>
<dbReference type="EMBL" id="LT615269">
    <property type="protein sequence ID" value="SCO75631.1"/>
    <property type="molecule type" value="Genomic_DNA"/>
</dbReference>
<accession>A0A1G4HL55</accession>
<protein>
    <submittedName>
        <fullName evidence="1">(malaria parasite P. vivax) hypothetical protein</fullName>
    </submittedName>
</protein>
<dbReference type="VEuPathDB" id="PlasmoDB:PVW1_140062800"/>
<dbReference type="Proteomes" id="UP000196402">
    <property type="component" value="Chromosome 14"/>
</dbReference>
<evidence type="ECO:0000313" key="1">
    <source>
        <dbReference type="EMBL" id="CAG9472459.1"/>
    </source>
</evidence>
<evidence type="ECO:0000313" key="3">
    <source>
        <dbReference type="EMBL" id="SCO75631.1"/>
    </source>
</evidence>
<gene>
    <name evidence="3" type="ORF">PVC01_140062300</name>
    <name evidence="2" type="ORF">PVT01_140061700</name>
    <name evidence="1" type="ORF">PVW1_140062800</name>
</gene>
<sequence>MDMPQFEVKVYNVTHGDVILRSQWGERNDKENTALPLIDLRVPKRANIKFLAKNELTTTVDEALVRKGEGKIPCRYIFHSDCKANFHFTKANRRPISLYTFN</sequence>
<dbReference type="VEuPathDB" id="PlasmoDB:PVPAM_140064800"/>